<sequence>MHRLGLKGALLLCCAAVCVSGMTREYFLRIEEVSWNYAPSGMNVIQNRTLDEDEHASVYLKKGLQRIGPTYKKAVYKQYSDATYRTEVTKPDWLGYLGPLLMAEQGDTVIVYLRNAASRPYSIHPHGLNYSKGHEGALYPDGTGPELKRDDSVASGATVRYEWTLADSHSPTAEDSNCMTRFYHSHVRPVKDINSGLIGPLIVCKRGTLDIHGDSSGDYLYALLFMVSDENFSWYLDENIRTYITYPARGLKEDEDFIESNKMHDTISLFPGASATAEMVADNVGHWLLTCTVNDHLMGRNRIGSRYKKARYVEYTDNTFMTKMLRSQEEQHLGILGPVLRAEEKDTIRVVFKNKASRPYSIQPHGVQYSIEQDGTVYHNELEETYTEKKLRELKKQPRVVTPPPAALVRPGTVHTYEWTVPVGAGPVQGEADCLTYLYYSGVDPVKDTNSGLVGPLLVCRLSSLKKGEQKNYNKEFHLMATVFDENLSWYLDDNIRTFTTAPTTVNKEDEGFMKSNKMHAINGFVYRNLPGLTMCKADKVTWHLSGMGSESDINSLYFQGNRFIYRQNRRDSISVFPHISHTVTMEPDSMGQFEVVSPTVNNYRSGMRANYTVQKCSMFQRQGEIMLHSKTYYIAAMEVNWDYSPNRTWEAEMFRGHDSPAPVFLDKQGGFIGSRYKKVVYRQFTNDKFTTQVIRTPDMEHLGIMGPMIHASVGDKVTVVFRNMASRPYSIHAHGVKTETPDVHLTAPGQTHTYTWFVTKNTGPTTEQEECSVSAYYSTADVTKDLYSGLIGPLVICRRSWSRTFGVNKEVEEFALLFLVFDENESWYLDENIRTHIPNPRTDLKDEEVFIESNKMHAINGYMYANLNGLNMEVGTKVYWYLIGMGNDVDIHTVHWHGHSVEYKLGGGPHRTDVYELFPATFQTVKMRPQFPGTWLLHCHVTDHIKAGMEAMYTVTEKQMSGLDMAKRWLPTQLLFLWMLTNISESTVSLSAPDAVTLEEHSKANITITSSSPVNQSVVIQLNVNYTSKENYSSVITVPEQVLLPVEATSVSFNVTSHDVGQVTTYLVSNNTDFSSVFNIGLFWVPYIKRGGQRVSWMALFLLIIGWTFALISLFLAVAKQITWLDYLYYFSYIKLAVTLIKYVPQAYMNYRRKSTEGWSIGNVLLDFTGGVLSILQMILQSYNNDEWGLIFGDPTKFGLGLFSVVFDILFITQHYCLYRKPPQYEVISEQQED</sequence>
<keyword evidence="17" id="KW-1015">Disulfide bond</keyword>
<dbReference type="Pfam" id="PF07731">
    <property type="entry name" value="Cu-oxidase_2"/>
    <property type="match status" value="1"/>
</dbReference>
<keyword evidence="16 21" id="KW-0472">Membrane</keyword>
<dbReference type="GO" id="GO:0015293">
    <property type="term" value="F:symporter activity"/>
    <property type="evidence" value="ECO:0007669"/>
    <property type="project" value="UniProtKB-KW"/>
</dbReference>
<keyword evidence="26" id="KW-1185">Reference proteome</keyword>
<keyword evidence="11" id="KW-0677">Repeat</keyword>
<dbReference type="SMART" id="SM00679">
    <property type="entry name" value="CTNS"/>
    <property type="match status" value="1"/>
</dbReference>
<dbReference type="InterPro" id="IPR006603">
    <property type="entry name" value="PQ-loop_rpt"/>
</dbReference>
<dbReference type="GO" id="GO:0004322">
    <property type="term" value="F:ferroxidase activity"/>
    <property type="evidence" value="ECO:0007669"/>
    <property type="project" value="UniProtKB-EC"/>
</dbReference>
<feature type="domain" description="Plastocyanin-like" evidence="24">
    <location>
        <begin position="96"/>
        <end position="206"/>
    </location>
</feature>
<dbReference type="GO" id="GO:0005507">
    <property type="term" value="F:copper ion binding"/>
    <property type="evidence" value="ECO:0007669"/>
    <property type="project" value="InterPro"/>
</dbReference>
<dbReference type="InterPro" id="IPR002355">
    <property type="entry name" value="Cu_oxidase_Cu_BS"/>
</dbReference>
<comment type="cofactor">
    <cofactor evidence="1">
        <name>Cu cation</name>
        <dbReference type="ChEBI" id="CHEBI:23378"/>
    </cofactor>
</comment>
<evidence type="ECO:0000256" key="17">
    <source>
        <dbReference type="ARBA" id="ARBA00023157"/>
    </source>
</evidence>
<dbReference type="Gene3D" id="1.20.1280.290">
    <property type="match status" value="1"/>
</dbReference>
<comment type="subcellular location">
    <subcellularLocation>
        <location evidence="2">Lysosome membrane</location>
        <topology evidence="2">Multi-pass membrane protein</topology>
    </subcellularLocation>
    <subcellularLocation>
        <location evidence="3">Membrane</location>
        <topology evidence="3">Single-pass membrane protein</topology>
    </subcellularLocation>
</comment>
<gene>
    <name evidence="25" type="ORF">D9C73_008293</name>
</gene>
<feature type="transmembrane region" description="Helical" evidence="21">
    <location>
        <begin position="1162"/>
        <end position="1181"/>
    </location>
</feature>
<feature type="signal peptide" evidence="22">
    <location>
        <begin position="1"/>
        <end position="20"/>
    </location>
</feature>
<comment type="similarity">
    <text evidence="5">Belongs to the multicopper oxidase family.</text>
</comment>
<dbReference type="Gene3D" id="2.60.40.420">
    <property type="entry name" value="Cupredoxins - blue copper proteins"/>
    <property type="match status" value="4"/>
</dbReference>
<keyword evidence="10 22" id="KW-0732">Signal</keyword>
<evidence type="ECO:0000256" key="19">
    <source>
        <dbReference type="ARBA" id="ARBA00023228"/>
    </source>
</evidence>
<dbReference type="InterPro" id="IPR008972">
    <property type="entry name" value="Cupredoxin"/>
</dbReference>
<evidence type="ECO:0000256" key="9">
    <source>
        <dbReference type="ARBA" id="ARBA00022723"/>
    </source>
</evidence>
<dbReference type="GO" id="GO:0005765">
    <property type="term" value="C:lysosomal membrane"/>
    <property type="evidence" value="ECO:0007669"/>
    <property type="project" value="UniProtKB-SubCell"/>
</dbReference>
<evidence type="ECO:0000256" key="20">
    <source>
        <dbReference type="ARBA" id="ARBA00048473"/>
    </source>
</evidence>
<evidence type="ECO:0000256" key="13">
    <source>
        <dbReference type="ARBA" id="ARBA00022989"/>
    </source>
</evidence>
<feature type="transmembrane region" description="Helical" evidence="21">
    <location>
        <begin position="1098"/>
        <end position="1119"/>
    </location>
</feature>
<proteinExistence type="inferred from homology"/>
<feature type="chain" id="PRO_5020993935" description="ferroxidase" evidence="22">
    <location>
        <begin position="21"/>
        <end position="1235"/>
    </location>
</feature>
<dbReference type="FunFam" id="1.20.1280.290:FF:000016">
    <property type="entry name" value="Cystinosin homolog"/>
    <property type="match status" value="1"/>
</dbReference>
<feature type="transmembrane region" description="Helical" evidence="21">
    <location>
        <begin position="1201"/>
        <end position="1220"/>
    </location>
</feature>
<dbReference type="PROSITE" id="PS00079">
    <property type="entry name" value="MULTICOPPER_OXIDASE1"/>
    <property type="match status" value="1"/>
</dbReference>
<organism evidence="25 26">
    <name type="scientific">Collichthys lucidus</name>
    <name type="common">Big head croaker</name>
    <name type="synonym">Sciaena lucida</name>
    <dbReference type="NCBI Taxonomy" id="240159"/>
    <lineage>
        <taxon>Eukaryota</taxon>
        <taxon>Metazoa</taxon>
        <taxon>Chordata</taxon>
        <taxon>Craniata</taxon>
        <taxon>Vertebrata</taxon>
        <taxon>Euteleostomi</taxon>
        <taxon>Actinopterygii</taxon>
        <taxon>Neopterygii</taxon>
        <taxon>Teleostei</taxon>
        <taxon>Neoteleostei</taxon>
        <taxon>Acanthomorphata</taxon>
        <taxon>Eupercaria</taxon>
        <taxon>Sciaenidae</taxon>
        <taxon>Collichthys</taxon>
    </lineage>
</organism>
<evidence type="ECO:0000259" key="23">
    <source>
        <dbReference type="Pfam" id="PF07731"/>
    </source>
</evidence>
<dbReference type="EMBL" id="CM014085">
    <property type="protein sequence ID" value="TKS74212.1"/>
    <property type="molecule type" value="Genomic_DNA"/>
</dbReference>
<evidence type="ECO:0000256" key="5">
    <source>
        <dbReference type="ARBA" id="ARBA00010609"/>
    </source>
</evidence>
<feature type="domain" description="Plastocyanin-like" evidence="24">
    <location>
        <begin position="705"/>
        <end position="797"/>
    </location>
</feature>
<evidence type="ECO:0000256" key="4">
    <source>
        <dbReference type="ARBA" id="ARBA00006855"/>
    </source>
</evidence>
<dbReference type="STRING" id="240159.A0A4V6ARN4"/>
<keyword evidence="19" id="KW-0458">Lysosome</keyword>
<evidence type="ECO:0000256" key="16">
    <source>
        <dbReference type="ARBA" id="ARBA00023136"/>
    </source>
</evidence>
<dbReference type="FunFam" id="2.60.40.420:FF:000033">
    <property type="entry name" value="Ceruloplasmin"/>
    <property type="match status" value="1"/>
</dbReference>
<evidence type="ECO:0000313" key="25">
    <source>
        <dbReference type="EMBL" id="TKS74212.1"/>
    </source>
</evidence>
<dbReference type="GO" id="GO:0006811">
    <property type="term" value="P:monoatomic ion transport"/>
    <property type="evidence" value="ECO:0007669"/>
    <property type="project" value="UniProtKB-KW"/>
</dbReference>
<dbReference type="AlphaFoldDB" id="A0A4V6ARN4"/>
<evidence type="ECO:0000256" key="21">
    <source>
        <dbReference type="SAM" id="Phobius"/>
    </source>
</evidence>
<feature type="domain" description="Plastocyanin-like" evidence="23">
    <location>
        <begin position="857"/>
        <end position="958"/>
    </location>
</feature>
<evidence type="ECO:0000256" key="14">
    <source>
        <dbReference type="ARBA" id="ARBA00023002"/>
    </source>
</evidence>
<reference evidence="25 26" key="1">
    <citation type="submission" date="2019-01" db="EMBL/GenBank/DDBJ databases">
        <title>Genome Assembly of Collichthys lucidus.</title>
        <authorList>
            <person name="Cai M."/>
            <person name="Xiao S."/>
        </authorList>
    </citation>
    <scope>NUCLEOTIDE SEQUENCE [LARGE SCALE GENOMIC DNA]</scope>
    <source>
        <strain evidence="25">JT15FE1705JMU</strain>
        <tissue evidence="25">Muscle</tissue>
    </source>
</reference>
<dbReference type="GO" id="GO:0015184">
    <property type="term" value="F:L-cystine transmembrane transporter activity"/>
    <property type="evidence" value="ECO:0007669"/>
    <property type="project" value="TreeGrafter"/>
</dbReference>
<dbReference type="Pfam" id="PF07732">
    <property type="entry name" value="Cu-oxidase_3"/>
    <property type="match status" value="2"/>
</dbReference>
<accession>A0A4V6ARN4</accession>
<evidence type="ECO:0000256" key="15">
    <source>
        <dbReference type="ARBA" id="ARBA00023065"/>
    </source>
</evidence>
<keyword evidence="15" id="KW-0406">Ion transport</keyword>
<dbReference type="PANTHER" id="PTHR13131">
    <property type="entry name" value="CYSTINOSIN"/>
    <property type="match status" value="1"/>
</dbReference>
<comment type="catalytic activity">
    <reaction evidence="20">
        <text>L-cystine(out) + H(+)(out) = L-cystine(in) + H(+)(in)</text>
        <dbReference type="Rhea" id="RHEA:66172"/>
        <dbReference type="ChEBI" id="CHEBI:15378"/>
        <dbReference type="ChEBI" id="CHEBI:35491"/>
    </reaction>
    <physiologicalReaction direction="left-to-right" evidence="20">
        <dbReference type="Rhea" id="RHEA:66173"/>
    </physiologicalReaction>
</comment>
<dbReference type="Proteomes" id="UP000298787">
    <property type="component" value="Chromosome 8"/>
</dbReference>
<evidence type="ECO:0000256" key="12">
    <source>
        <dbReference type="ARBA" id="ARBA00022847"/>
    </source>
</evidence>
<evidence type="ECO:0000256" key="2">
    <source>
        <dbReference type="ARBA" id="ARBA00004155"/>
    </source>
</evidence>
<keyword evidence="9" id="KW-0479">Metal-binding</keyword>
<evidence type="ECO:0000256" key="10">
    <source>
        <dbReference type="ARBA" id="ARBA00022729"/>
    </source>
</evidence>
<keyword evidence="12" id="KW-0769">Symport</keyword>
<dbReference type="InterPro" id="IPR005282">
    <property type="entry name" value="LC_transporter"/>
</dbReference>
<dbReference type="InterPro" id="IPR011706">
    <property type="entry name" value="Cu-oxidase_C"/>
</dbReference>
<dbReference type="EC" id="1.16.3.1" evidence="6"/>
<dbReference type="InterPro" id="IPR011707">
    <property type="entry name" value="Cu-oxidase-like_N"/>
</dbReference>
<evidence type="ECO:0000256" key="7">
    <source>
        <dbReference type="ARBA" id="ARBA00022448"/>
    </source>
</evidence>
<evidence type="ECO:0000313" key="26">
    <source>
        <dbReference type="Proteomes" id="UP000298787"/>
    </source>
</evidence>
<keyword evidence="7" id="KW-0813">Transport</keyword>
<evidence type="ECO:0000256" key="22">
    <source>
        <dbReference type="SAM" id="SignalP"/>
    </source>
</evidence>
<evidence type="ECO:0000256" key="3">
    <source>
        <dbReference type="ARBA" id="ARBA00004167"/>
    </source>
</evidence>
<keyword evidence="8 21" id="KW-0812">Transmembrane</keyword>
<dbReference type="PROSITE" id="PS00080">
    <property type="entry name" value="MULTICOPPER_OXIDASE2"/>
    <property type="match status" value="1"/>
</dbReference>
<dbReference type="InterPro" id="IPR033138">
    <property type="entry name" value="Cu_oxidase_CS"/>
</dbReference>
<evidence type="ECO:0000256" key="1">
    <source>
        <dbReference type="ARBA" id="ARBA00001935"/>
    </source>
</evidence>
<keyword evidence="13 21" id="KW-1133">Transmembrane helix</keyword>
<dbReference type="PANTHER" id="PTHR13131:SF5">
    <property type="entry name" value="CYSTINOSIN"/>
    <property type="match status" value="1"/>
</dbReference>
<keyword evidence="14" id="KW-0560">Oxidoreductase</keyword>
<evidence type="ECO:0000259" key="24">
    <source>
        <dbReference type="Pfam" id="PF07732"/>
    </source>
</evidence>
<evidence type="ECO:0000256" key="18">
    <source>
        <dbReference type="ARBA" id="ARBA00023180"/>
    </source>
</evidence>
<protein>
    <recommendedName>
        <fullName evidence="6">ferroxidase</fullName>
        <ecNumber evidence="6">1.16.3.1</ecNumber>
    </recommendedName>
</protein>
<evidence type="ECO:0000256" key="11">
    <source>
        <dbReference type="ARBA" id="ARBA00022737"/>
    </source>
</evidence>
<evidence type="ECO:0000256" key="6">
    <source>
        <dbReference type="ARBA" id="ARBA00013107"/>
    </source>
</evidence>
<dbReference type="FunFam" id="2.60.40.420:FF:000028">
    <property type="entry name" value="Ceruloplasmin"/>
    <property type="match status" value="2"/>
</dbReference>
<dbReference type="SUPFAM" id="SSF49503">
    <property type="entry name" value="Cupredoxins"/>
    <property type="match status" value="6"/>
</dbReference>
<comment type="similarity">
    <text evidence="4">Belongs to the cystinosin family.</text>
</comment>
<dbReference type="FunFam" id="2.60.40.420:FF:000002">
    <property type="entry name" value="Hephaestin like 1"/>
    <property type="match status" value="1"/>
</dbReference>
<name>A0A4V6ARN4_COLLU</name>
<evidence type="ECO:0000256" key="8">
    <source>
        <dbReference type="ARBA" id="ARBA00022692"/>
    </source>
</evidence>
<dbReference type="Pfam" id="PF04193">
    <property type="entry name" value="PQ-loop"/>
    <property type="match status" value="1"/>
</dbReference>
<keyword evidence="18" id="KW-0325">Glycoprotein</keyword>